<name>A0A927C4K8_9BACL</name>
<evidence type="ECO:0000256" key="1">
    <source>
        <dbReference type="SAM" id="Phobius"/>
    </source>
</evidence>
<gene>
    <name evidence="2" type="ORF">IDH45_04160</name>
</gene>
<dbReference type="InterPro" id="IPR025238">
    <property type="entry name" value="DUF4184"/>
</dbReference>
<dbReference type="EMBL" id="JACXJA010000005">
    <property type="protein sequence ID" value="MBD2861180.1"/>
    <property type="molecule type" value="Genomic_DNA"/>
</dbReference>
<keyword evidence="1" id="KW-0472">Membrane</keyword>
<accession>A0A927C4K8</accession>
<evidence type="ECO:0000313" key="3">
    <source>
        <dbReference type="Proteomes" id="UP000639396"/>
    </source>
</evidence>
<dbReference type="RefSeq" id="WP_190924976.1">
    <property type="nucleotide sequence ID" value="NZ_JACXJA010000005.1"/>
</dbReference>
<dbReference type="Pfam" id="PF13803">
    <property type="entry name" value="DUF4184"/>
    <property type="match status" value="1"/>
</dbReference>
<organism evidence="2 3">
    <name type="scientific">Paenibacillus oceani</name>
    <dbReference type="NCBI Taxonomy" id="2772510"/>
    <lineage>
        <taxon>Bacteria</taxon>
        <taxon>Bacillati</taxon>
        <taxon>Bacillota</taxon>
        <taxon>Bacilli</taxon>
        <taxon>Bacillales</taxon>
        <taxon>Paenibacillaceae</taxon>
        <taxon>Paenibacillus</taxon>
    </lineage>
</organism>
<evidence type="ECO:0000313" key="2">
    <source>
        <dbReference type="EMBL" id="MBD2861180.1"/>
    </source>
</evidence>
<dbReference type="AlphaFoldDB" id="A0A927C4K8"/>
<feature type="transmembrane region" description="Helical" evidence="1">
    <location>
        <begin position="54"/>
        <end position="71"/>
    </location>
</feature>
<protein>
    <submittedName>
        <fullName evidence="2">DUF4184 family protein</fullName>
    </submittedName>
</protein>
<proteinExistence type="predicted"/>
<sequence length="88" mass="9522">MPYTPAHPVTAIAIDKLFPNKFNRTGLVAGTLAPDLMNFVVLRPADTGFGHSPMGMLTIGLPVSILMCYLFHKLVHGDRAAGVCCFYT</sequence>
<comment type="caution">
    <text evidence="2">The sequence shown here is derived from an EMBL/GenBank/DDBJ whole genome shotgun (WGS) entry which is preliminary data.</text>
</comment>
<dbReference type="Proteomes" id="UP000639396">
    <property type="component" value="Unassembled WGS sequence"/>
</dbReference>
<keyword evidence="3" id="KW-1185">Reference proteome</keyword>
<keyword evidence="1" id="KW-0812">Transmembrane</keyword>
<reference evidence="2" key="1">
    <citation type="submission" date="2020-09" db="EMBL/GenBank/DDBJ databases">
        <title>A novel bacterium of genus Paenibacillus, isolated from South China Sea.</title>
        <authorList>
            <person name="Huang H."/>
            <person name="Mo K."/>
            <person name="Hu Y."/>
        </authorList>
    </citation>
    <scope>NUCLEOTIDE SEQUENCE</scope>
    <source>
        <strain evidence="2">IB182363</strain>
    </source>
</reference>
<keyword evidence="1" id="KW-1133">Transmembrane helix</keyword>